<protein>
    <submittedName>
        <fullName evidence="1">Uncharacterized protein</fullName>
    </submittedName>
</protein>
<evidence type="ECO:0000313" key="2">
    <source>
        <dbReference type="Proteomes" id="UP001472677"/>
    </source>
</evidence>
<dbReference type="Gene3D" id="1.10.630.10">
    <property type="entry name" value="Cytochrome P450"/>
    <property type="match status" value="1"/>
</dbReference>
<comment type="caution">
    <text evidence="1">The sequence shown here is derived from an EMBL/GenBank/DDBJ whole genome shotgun (WGS) entry which is preliminary data.</text>
</comment>
<accession>A0ABR2B8R2</accession>
<sequence length="316" mass="36123">MTISLLLDPKLQPASTQLKPVVLKDQVSCFTLSIGIGYLQGYVKRMKALRIKLDQFYDHVLDGHMRIKKELAKDFVAQDMVDILLQLADDPDPDIKLTYDCVRAFTQDLIAGGTDTSATTVEWAISELIKQPRLIKQATEELDRVIGRERWVKEKDIPQLPYIDAIMKETMRKHPVAALIAPHLATEDCNVAGYDIRKGTRVFINTWSMGRDSLLWEKPEEFHPERFLGRKTDIKGQNFELLPFGSGRRMCPGYTLGLKMIQTSLANLLHGFNWGLHDNTKLEDLNMDEVYGLATTRKFPLIAVMEPRLLLHLYKI</sequence>
<dbReference type="InterPro" id="IPR001128">
    <property type="entry name" value="Cyt_P450"/>
</dbReference>
<gene>
    <name evidence="1" type="ORF">V6N12_067559</name>
</gene>
<dbReference type="PRINTS" id="PR00463">
    <property type="entry name" value="EP450I"/>
</dbReference>
<evidence type="ECO:0000313" key="1">
    <source>
        <dbReference type="EMBL" id="KAK8503172.1"/>
    </source>
</evidence>
<dbReference type="InterPro" id="IPR002401">
    <property type="entry name" value="Cyt_P450_E_grp-I"/>
</dbReference>
<proteinExistence type="predicted"/>
<reference evidence="1 2" key="1">
    <citation type="journal article" date="2024" name="G3 (Bethesda)">
        <title>Genome assembly of Hibiscus sabdariffa L. provides insights into metabolisms of medicinal natural products.</title>
        <authorList>
            <person name="Kim T."/>
        </authorList>
    </citation>
    <scope>NUCLEOTIDE SEQUENCE [LARGE SCALE GENOMIC DNA]</scope>
    <source>
        <strain evidence="1">TK-2024</strain>
        <tissue evidence="1">Old leaves</tissue>
    </source>
</reference>
<dbReference type="SUPFAM" id="SSF48264">
    <property type="entry name" value="Cytochrome P450"/>
    <property type="match status" value="1"/>
</dbReference>
<dbReference type="PANTHER" id="PTHR47944">
    <property type="entry name" value="CYTOCHROME P450 98A9"/>
    <property type="match status" value="1"/>
</dbReference>
<dbReference type="CDD" id="cd20618">
    <property type="entry name" value="CYP71_clan"/>
    <property type="match status" value="1"/>
</dbReference>
<dbReference type="InterPro" id="IPR017972">
    <property type="entry name" value="Cyt_P450_CS"/>
</dbReference>
<dbReference type="Pfam" id="PF00067">
    <property type="entry name" value="p450"/>
    <property type="match status" value="1"/>
</dbReference>
<dbReference type="PROSITE" id="PS00086">
    <property type="entry name" value="CYTOCHROME_P450"/>
    <property type="match status" value="1"/>
</dbReference>
<organism evidence="1 2">
    <name type="scientific">Hibiscus sabdariffa</name>
    <name type="common">roselle</name>
    <dbReference type="NCBI Taxonomy" id="183260"/>
    <lineage>
        <taxon>Eukaryota</taxon>
        <taxon>Viridiplantae</taxon>
        <taxon>Streptophyta</taxon>
        <taxon>Embryophyta</taxon>
        <taxon>Tracheophyta</taxon>
        <taxon>Spermatophyta</taxon>
        <taxon>Magnoliopsida</taxon>
        <taxon>eudicotyledons</taxon>
        <taxon>Gunneridae</taxon>
        <taxon>Pentapetalae</taxon>
        <taxon>rosids</taxon>
        <taxon>malvids</taxon>
        <taxon>Malvales</taxon>
        <taxon>Malvaceae</taxon>
        <taxon>Malvoideae</taxon>
        <taxon>Hibiscus</taxon>
    </lineage>
</organism>
<name>A0ABR2B8R2_9ROSI</name>
<dbReference type="EMBL" id="JBBPBM010000154">
    <property type="protein sequence ID" value="KAK8503172.1"/>
    <property type="molecule type" value="Genomic_DNA"/>
</dbReference>
<dbReference type="PANTHER" id="PTHR47944:SF5">
    <property type="entry name" value="CYTOCHROME P450 71A1-LIKE"/>
    <property type="match status" value="1"/>
</dbReference>
<dbReference type="InterPro" id="IPR036396">
    <property type="entry name" value="Cyt_P450_sf"/>
</dbReference>
<dbReference type="Proteomes" id="UP001472677">
    <property type="component" value="Unassembled WGS sequence"/>
</dbReference>
<keyword evidence="2" id="KW-1185">Reference proteome</keyword>
<dbReference type="PRINTS" id="PR00385">
    <property type="entry name" value="P450"/>
</dbReference>